<dbReference type="AlphaFoldDB" id="A0A941D306"/>
<organism evidence="2 3">
    <name type="scientific">Phenylobacterium glaciei</name>
    <dbReference type="NCBI Taxonomy" id="2803784"/>
    <lineage>
        <taxon>Bacteria</taxon>
        <taxon>Pseudomonadati</taxon>
        <taxon>Pseudomonadota</taxon>
        <taxon>Alphaproteobacteria</taxon>
        <taxon>Caulobacterales</taxon>
        <taxon>Caulobacteraceae</taxon>
        <taxon>Phenylobacterium</taxon>
    </lineage>
</organism>
<keyword evidence="1" id="KW-0472">Membrane</keyword>
<feature type="transmembrane region" description="Helical" evidence="1">
    <location>
        <begin position="12"/>
        <end position="34"/>
    </location>
</feature>
<keyword evidence="1" id="KW-0812">Transmembrane</keyword>
<evidence type="ECO:0000256" key="1">
    <source>
        <dbReference type="SAM" id="Phobius"/>
    </source>
</evidence>
<proteinExistence type="predicted"/>
<sequence>MSGLSYEAVARFAQQGGTVYFGVLFFIGVIYALWPRHNETFKRLAALPLEDSEDDHVQP</sequence>
<dbReference type="RefSeq" id="WP_215341364.1">
    <property type="nucleotide sequence ID" value="NZ_JAGSGD010000001.1"/>
</dbReference>
<evidence type="ECO:0000313" key="2">
    <source>
        <dbReference type="EMBL" id="MBR7620634.1"/>
    </source>
</evidence>
<comment type="caution">
    <text evidence="2">The sequence shown here is derived from an EMBL/GenBank/DDBJ whole genome shotgun (WGS) entry which is preliminary data.</text>
</comment>
<dbReference type="Proteomes" id="UP000622580">
    <property type="component" value="Unassembled WGS sequence"/>
</dbReference>
<protein>
    <submittedName>
        <fullName evidence="2">Cbb3-type cytochrome c oxidase subunit 3</fullName>
    </submittedName>
</protein>
<dbReference type="InterPro" id="IPR008621">
    <property type="entry name" value="Cbb3-typ_cyt_oxidase_comp"/>
</dbReference>
<dbReference type="EMBL" id="JAGSGD010000001">
    <property type="protein sequence ID" value="MBR7620634.1"/>
    <property type="molecule type" value="Genomic_DNA"/>
</dbReference>
<reference evidence="2" key="1">
    <citation type="submission" date="2021-04" db="EMBL/GenBank/DDBJ databases">
        <title>Draft genome assembly of strain Phenylobacterium sp. 20VBR1 using MiniION and Illumina platforms.</title>
        <authorList>
            <person name="Thomas F.A."/>
            <person name="Krishnan K.P."/>
            <person name="Sinha R.K."/>
        </authorList>
    </citation>
    <scope>NUCLEOTIDE SEQUENCE</scope>
    <source>
        <strain evidence="2">20VBR1</strain>
    </source>
</reference>
<name>A0A941D306_9CAUL</name>
<keyword evidence="3" id="KW-1185">Reference proteome</keyword>
<gene>
    <name evidence="2" type="ORF">JKL49_14665</name>
</gene>
<keyword evidence="1" id="KW-1133">Transmembrane helix</keyword>
<accession>A0A941D306</accession>
<evidence type="ECO:0000313" key="3">
    <source>
        <dbReference type="Proteomes" id="UP000622580"/>
    </source>
</evidence>
<dbReference type="Pfam" id="PF05545">
    <property type="entry name" value="FixQ"/>
    <property type="match status" value="1"/>
</dbReference>